<gene>
    <name evidence="3" type="ORF">ERS852470_02466</name>
</gene>
<feature type="transmembrane region" description="Helical" evidence="1">
    <location>
        <begin position="12"/>
        <end position="35"/>
    </location>
</feature>
<dbReference type="Pfam" id="PF12671">
    <property type="entry name" value="Amidase_6"/>
    <property type="match status" value="1"/>
</dbReference>
<organism evidence="3 4">
    <name type="scientific">Clostridium disporicum</name>
    <dbReference type="NCBI Taxonomy" id="84024"/>
    <lineage>
        <taxon>Bacteria</taxon>
        <taxon>Bacillati</taxon>
        <taxon>Bacillota</taxon>
        <taxon>Clostridia</taxon>
        <taxon>Eubacteriales</taxon>
        <taxon>Clostridiaceae</taxon>
        <taxon>Clostridium</taxon>
    </lineage>
</organism>
<name>A0A174FFX7_9CLOT</name>
<dbReference type="Proteomes" id="UP000095558">
    <property type="component" value="Unassembled WGS sequence"/>
</dbReference>
<protein>
    <submittedName>
        <fullName evidence="3">Exported protein</fullName>
    </submittedName>
</protein>
<proteinExistence type="predicted"/>
<dbReference type="GeneID" id="83013046"/>
<keyword evidence="1" id="KW-0472">Membrane</keyword>
<dbReference type="RefSeq" id="WP_078061390.1">
    <property type="nucleotide sequence ID" value="NZ_CYZV01000026.1"/>
</dbReference>
<dbReference type="OrthoDB" id="2194542at2"/>
<evidence type="ECO:0000313" key="4">
    <source>
        <dbReference type="Proteomes" id="UP000095558"/>
    </source>
</evidence>
<dbReference type="PANTHER" id="PTHR40032">
    <property type="entry name" value="EXPORTED PROTEIN-RELATED"/>
    <property type="match status" value="1"/>
</dbReference>
<evidence type="ECO:0000313" key="3">
    <source>
        <dbReference type="EMBL" id="CUO47848.1"/>
    </source>
</evidence>
<dbReference type="AlphaFoldDB" id="A0A174FFX7"/>
<dbReference type="InterPro" id="IPR024301">
    <property type="entry name" value="Amidase_6"/>
</dbReference>
<sequence length="388" mass="44707">MKLYLYNKTYFYKILSFILIICNLGSVTASAYVSLDKCDLSKNNSSITQNTDDKNHELIEKFQPVIENIFLNRNSAILTGDSEGLKLFYDLDKRVGKWTYEKEVTKTQYFTNWCEKQCVSFTRINSIIKVCNVKELEKDVYNVVCYACTTFCYSYKDQPTVENLFKLGTCHYINLKDNGDRYIIIKEWYTDPLADSLDLENLNCDDIKAAILNHTKPDYTPDERTQKAIDYAHEYCGISDNEEHLFKYNKDYKNFNPDGGDCANFASQIMYEGGGFKKNSTWSYCNKSATKAWVNAQAFKNYLINSGRGSYIAKGNYCETYKAAFNLRPGDIVAYEKKGRITHVSTVTGLDSKGYPLVTCHNTDRMLVPYDLGWSNSNIKFHLIDVHY</sequence>
<dbReference type="PANTHER" id="PTHR40032:SF1">
    <property type="entry name" value="EXPORTED PROTEIN"/>
    <property type="match status" value="1"/>
</dbReference>
<evidence type="ECO:0000256" key="1">
    <source>
        <dbReference type="SAM" id="Phobius"/>
    </source>
</evidence>
<dbReference type="EMBL" id="CYZV01000026">
    <property type="protein sequence ID" value="CUO47848.1"/>
    <property type="molecule type" value="Genomic_DNA"/>
</dbReference>
<feature type="domain" description="Putative amidase" evidence="2">
    <location>
        <begin position="224"/>
        <end position="384"/>
    </location>
</feature>
<keyword evidence="1" id="KW-1133">Transmembrane helix</keyword>
<accession>A0A174FFX7</accession>
<keyword evidence="1" id="KW-0812">Transmembrane</keyword>
<evidence type="ECO:0000259" key="2">
    <source>
        <dbReference type="Pfam" id="PF12671"/>
    </source>
</evidence>
<reference evidence="3 4" key="1">
    <citation type="submission" date="2015-09" db="EMBL/GenBank/DDBJ databases">
        <authorList>
            <consortium name="Pathogen Informatics"/>
        </authorList>
    </citation>
    <scope>NUCLEOTIDE SEQUENCE [LARGE SCALE GENOMIC DNA]</scope>
    <source>
        <strain evidence="3 4">2789STDY5834855</strain>
    </source>
</reference>